<dbReference type="CDD" id="cd07185">
    <property type="entry name" value="OmpA_C-like"/>
    <property type="match status" value="1"/>
</dbReference>
<dbReference type="AlphaFoldDB" id="A0A6G4R386"/>
<keyword evidence="5" id="KW-0812">Transmembrane</keyword>
<keyword evidence="5" id="KW-1133">Transmembrane helix</keyword>
<evidence type="ECO:0000256" key="1">
    <source>
        <dbReference type="ARBA" id="ARBA00004442"/>
    </source>
</evidence>
<dbReference type="Gene3D" id="3.30.1330.60">
    <property type="entry name" value="OmpA-like domain"/>
    <property type="match status" value="1"/>
</dbReference>
<dbReference type="GO" id="GO:0009279">
    <property type="term" value="C:cell outer membrane"/>
    <property type="evidence" value="ECO:0007669"/>
    <property type="project" value="UniProtKB-SubCell"/>
</dbReference>
<dbReference type="InterPro" id="IPR036737">
    <property type="entry name" value="OmpA-like_sf"/>
</dbReference>
<gene>
    <name evidence="8" type="ORF">G5B46_21800</name>
</gene>
<dbReference type="PROSITE" id="PS51123">
    <property type="entry name" value="OMPA_2"/>
    <property type="match status" value="1"/>
</dbReference>
<dbReference type="InterPro" id="IPR006665">
    <property type="entry name" value="OmpA-like"/>
</dbReference>
<keyword evidence="6" id="KW-0732">Signal</keyword>
<dbReference type="PRINTS" id="PR01021">
    <property type="entry name" value="OMPADOMAIN"/>
</dbReference>
<feature type="transmembrane region" description="Helical" evidence="5">
    <location>
        <begin position="70"/>
        <end position="88"/>
    </location>
</feature>
<feature type="chain" id="PRO_5026303399" evidence="6">
    <location>
        <begin position="25"/>
        <end position="229"/>
    </location>
</feature>
<organism evidence="8">
    <name type="scientific">Caulobacter sp. 602-2</name>
    <dbReference type="NCBI Taxonomy" id="2710887"/>
    <lineage>
        <taxon>Bacteria</taxon>
        <taxon>Pseudomonadati</taxon>
        <taxon>Pseudomonadota</taxon>
        <taxon>Alphaproteobacteria</taxon>
        <taxon>Caulobacterales</taxon>
        <taxon>Caulobacteraceae</taxon>
        <taxon>Caulobacter</taxon>
    </lineage>
</organism>
<reference evidence="8" key="1">
    <citation type="submission" date="2020-02" db="EMBL/GenBank/DDBJ databases">
        <authorList>
            <person name="Gao J."/>
            <person name="Sun J."/>
        </authorList>
    </citation>
    <scope>NUCLEOTIDE SEQUENCE</scope>
    <source>
        <strain evidence="8">602-2</strain>
    </source>
</reference>
<feature type="transmembrane region" description="Helical" evidence="5">
    <location>
        <begin position="39"/>
        <end position="58"/>
    </location>
</feature>
<evidence type="ECO:0000256" key="4">
    <source>
        <dbReference type="PROSITE-ProRule" id="PRU00473"/>
    </source>
</evidence>
<feature type="signal peptide" evidence="6">
    <location>
        <begin position="1"/>
        <end position="24"/>
    </location>
</feature>
<accession>A0A6G4R386</accession>
<feature type="domain" description="OmpA-like" evidence="7">
    <location>
        <begin position="110"/>
        <end position="228"/>
    </location>
</feature>
<comment type="caution">
    <text evidence="8">The sequence shown here is derived from an EMBL/GenBank/DDBJ whole genome shotgun (WGS) entry which is preliminary data.</text>
</comment>
<dbReference type="InterPro" id="IPR039567">
    <property type="entry name" value="Gly-zipper"/>
</dbReference>
<dbReference type="EMBL" id="JAAKGT010000015">
    <property type="protein sequence ID" value="NGM52252.1"/>
    <property type="molecule type" value="Genomic_DNA"/>
</dbReference>
<dbReference type="PROSITE" id="PS01068">
    <property type="entry name" value="OMPA_1"/>
    <property type="match status" value="1"/>
</dbReference>
<dbReference type="PANTHER" id="PTHR30329:SF21">
    <property type="entry name" value="LIPOPROTEIN YIAD-RELATED"/>
    <property type="match status" value="1"/>
</dbReference>
<protein>
    <submittedName>
        <fullName evidence="8">OmpA family protein</fullName>
    </submittedName>
</protein>
<dbReference type="SUPFAM" id="SSF103088">
    <property type="entry name" value="OmpA-like"/>
    <property type="match status" value="1"/>
</dbReference>
<keyword evidence="2 4" id="KW-0472">Membrane</keyword>
<evidence type="ECO:0000256" key="2">
    <source>
        <dbReference type="ARBA" id="ARBA00023136"/>
    </source>
</evidence>
<dbReference type="Pfam" id="PF00691">
    <property type="entry name" value="OmpA"/>
    <property type="match status" value="1"/>
</dbReference>
<name>A0A6G4R386_9CAUL</name>
<sequence length="229" mass="23953">MTKKTAFRAAALGALLIGAGAMTACTTTDPYTGMPVRNNTGTGALAGAAGGALLGYLTNTNKGEQGRKNALIGAGIGALAGGAVGNYMDRQQADFRRSLEGSGVMIRRNGDQIVLVMPSDVTFAVDKSDVQPQFTRVLDDVARTLNAYPQTTIDVVGHADSSGPDDYNQALSERRAGSVASYLTGPGRVLPDRVFVAGQGERQPIASNDTAEGRAQNRRVEIILRPLTQ</sequence>
<proteinExistence type="predicted"/>
<dbReference type="InterPro" id="IPR006664">
    <property type="entry name" value="OMP_bac"/>
</dbReference>
<dbReference type="RefSeq" id="WP_165262427.1">
    <property type="nucleotide sequence ID" value="NZ_JAAKGT010000015.1"/>
</dbReference>
<keyword evidence="3" id="KW-0998">Cell outer membrane</keyword>
<evidence type="ECO:0000259" key="7">
    <source>
        <dbReference type="PROSITE" id="PS51123"/>
    </source>
</evidence>
<dbReference type="InterPro" id="IPR006690">
    <property type="entry name" value="OMPA-like_CS"/>
</dbReference>
<dbReference type="InterPro" id="IPR050330">
    <property type="entry name" value="Bact_OuterMem_StrucFunc"/>
</dbReference>
<evidence type="ECO:0000256" key="6">
    <source>
        <dbReference type="SAM" id="SignalP"/>
    </source>
</evidence>
<comment type="subcellular location">
    <subcellularLocation>
        <location evidence="1">Cell outer membrane</location>
    </subcellularLocation>
</comment>
<evidence type="ECO:0000313" key="8">
    <source>
        <dbReference type="EMBL" id="NGM52252.1"/>
    </source>
</evidence>
<dbReference type="PANTHER" id="PTHR30329">
    <property type="entry name" value="STATOR ELEMENT OF FLAGELLAR MOTOR COMPLEX"/>
    <property type="match status" value="1"/>
</dbReference>
<evidence type="ECO:0000256" key="3">
    <source>
        <dbReference type="ARBA" id="ARBA00023237"/>
    </source>
</evidence>
<dbReference type="PROSITE" id="PS51257">
    <property type="entry name" value="PROKAR_LIPOPROTEIN"/>
    <property type="match status" value="1"/>
</dbReference>
<evidence type="ECO:0000256" key="5">
    <source>
        <dbReference type="SAM" id="Phobius"/>
    </source>
</evidence>
<dbReference type="Pfam" id="PF13488">
    <property type="entry name" value="Gly-zipper_Omp"/>
    <property type="match status" value="1"/>
</dbReference>